<proteinExistence type="predicted"/>
<feature type="region of interest" description="Disordered" evidence="1">
    <location>
        <begin position="18"/>
        <end position="49"/>
    </location>
</feature>
<evidence type="ECO:0000313" key="2">
    <source>
        <dbReference type="EMBL" id="TNN51435.1"/>
    </source>
</evidence>
<dbReference type="EMBL" id="SRLO01000582">
    <property type="protein sequence ID" value="TNN51435.1"/>
    <property type="molecule type" value="Genomic_DNA"/>
</dbReference>
<keyword evidence="3" id="KW-1185">Reference proteome</keyword>
<accession>A0A4Z2GE65</accession>
<comment type="caution">
    <text evidence="2">The sequence shown here is derived from an EMBL/GenBank/DDBJ whole genome shotgun (WGS) entry which is preliminary data.</text>
</comment>
<dbReference type="AlphaFoldDB" id="A0A4Z2GE65"/>
<protein>
    <submittedName>
        <fullName evidence="2">Uncharacterized protein</fullName>
    </submittedName>
</protein>
<gene>
    <name evidence="2" type="ORF">EYF80_038347</name>
</gene>
<sequence length="138" mass="15254">MFIFSRFAIVFCASTRDPRPSDNKLTPAHRRTWNTPQDSTATPHQYTGASRKAANFADLTTGENLSAKRIRHLDCPGRTGVSPLGRESLSNDLAARPQHRCSRPGALSSVLTAPGVTAPLRLAERRYVFHATLQHFLD</sequence>
<feature type="compositionally biased region" description="Polar residues" evidence="1">
    <location>
        <begin position="33"/>
        <end position="48"/>
    </location>
</feature>
<organism evidence="2 3">
    <name type="scientific">Liparis tanakae</name>
    <name type="common">Tanaka's snailfish</name>
    <dbReference type="NCBI Taxonomy" id="230148"/>
    <lineage>
        <taxon>Eukaryota</taxon>
        <taxon>Metazoa</taxon>
        <taxon>Chordata</taxon>
        <taxon>Craniata</taxon>
        <taxon>Vertebrata</taxon>
        <taxon>Euteleostomi</taxon>
        <taxon>Actinopterygii</taxon>
        <taxon>Neopterygii</taxon>
        <taxon>Teleostei</taxon>
        <taxon>Neoteleostei</taxon>
        <taxon>Acanthomorphata</taxon>
        <taxon>Eupercaria</taxon>
        <taxon>Perciformes</taxon>
        <taxon>Cottioidei</taxon>
        <taxon>Cottales</taxon>
        <taxon>Liparidae</taxon>
        <taxon>Liparis</taxon>
    </lineage>
</organism>
<reference evidence="2 3" key="1">
    <citation type="submission" date="2019-03" db="EMBL/GenBank/DDBJ databases">
        <title>First draft genome of Liparis tanakae, snailfish: a comprehensive survey of snailfish specific genes.</title>
        <authorList>
            <person name="Kim W."/>
            <person name="Song I."/>
            <person name="Jeong J.-H."/>
            <person name="Kim D."/>
            <person name="Kim S."/>
            <person name="Ryu S."/>
            <person name="Song J.Y."/>
            <person name="Lee S.K."/>
        </authorList>
    </citation>
    <scope>NUCLEOTIDE SEQUENCE [LARGE SCALE GENOMIC DNA]</scope>
    <source>
        <tissue evidence="2">Muscle</tissue>
    </source>
</reference>
<evidence type="ECO:0000256" key="1">
    <source>
        <dbReference type="SAM" id="MobiDB-lite"/>
    </source>
</evidence>
<name>A0A4Z2GE65_9TELE</name>
<dbReference type="Proteomes" id="UP000314294">
    <property type="component" value="Unassembled WGS sequence"/>
</dbReference>
<evidence type="ECO:0000313" key="3">
    <source>
        <dbReference type="Proteomes" id="UP000314294"/>
    </source>
</evidence>